<dbReference type="InterPro" id="IPR009003">
    <property type="entry name" value="Peptidase_S1_PA"/>
</dbReference>
<dbReference type="GO" id="GO:0006508">
    <property type="term" value="P:proteolysis"/>
    <property type="evidence" value="ECO:0007669"/>
    <property type="project" value="UniProtKB-KW"/>
</dbReference>
<dbReference type="PROSITE" id="PS50240">
    <property type="entry name" value="TRYPSIN_DOM"/>
    <property type="match status" value="1"/>
</dbReference>
<evidence type="ECO:0000256" key="7">
    <source>
        <dbReference type="RuleBase" id="RU363034"/>
    </source>
</evidence>
<dbReference type="SMART" id="SM00020">
    <property type="entry name" value="Tryp_SPc"/>
    <property type="match status" value="1"/>
</dbReference>
<keyword evidence="11" id="KW-0812">Transmembrane</keyword>
<dbReference type="Pfam" id="PF00089">
    <property type="entry name" value="Trypsin"/>
    <property type="match status" value="1"/>
</dbReference>
<dbReference type="InParanoid" id="A0A1S3HP88"/>
<evidence type="ECO:0000256" key="2">
    <source>
        <dbReference type="ARBA" id="ARBA00022525"/>
    </source>
</evidence>
<feature type="signal peptide" evidence="8">
    <location>
        <begin position="1"/>
        <end position="26"/>
    </location>
</feature>
<keyword evidence="10" id="KW-1185">Reference proteome</keyword>
<dbReference type="PANTHER" id="PTHR24252:SF7">
    <property type="entry name" value="HYALIN"/>
    <property type="match status" value="1"/>
</dbReference>
<dbReference type="PROSITE" id="PS51257">
    <property type="entry name" value="PROKAR_LIPOPROTEIN"/>
    <property type="match status" value="1"/>
</dbReference>
<evidence type="ECO:0000256" key="1">
    <source>
        <dbReference type="ARBA" id="ARBA00004613"/>
    </source>
</evidence>
<keyword evidence="11" id="KW-0472">Membrane</keyword>
<dbReference type="PROSITE" id="PS00134">
    <property type="entry name" value="TRYPSIN_HIS"/>
    <property type="match status" value="1"/>
</dbReference>
<dbReference type="InterPro" id="IPR001314">
    <property type="entry name" value="Peptidase_S1A"/>
</dbReference>
<keyword evidence="8" id="KW-0732">Signal</keyword>
<evidence type="ECO:0000313" key="11">
    <source>
        <dbReference type="RefSeq" id="XP_013387356.1"/>
    </source>
</evidence>
<dbReference type="Gene3D" id="2.40.10.10">
    <property type="entry name" value="Trypsin-like serine proteases"/>
    <property type="match status" value="1"/>
</dbReference>
<sequence>MRTTSELKCLEIILLGLLSLTAFVTACGRCGVRPSTSRSKIIGGSAATPNSWPWMAYLELGAARDRCKPSCGGTIIARQWILTAAHCLYSPQQIGCGSSRQYKPNEIKVYLGVDKLSTLRRDPAVLKMTVTKVHIHPGYNRGTHDNDIALLKLSSKVNYNSKISPICPVGPSPSDVIPEETPCAVTGWGKTNTASRLPSDVLMQVTVKYITAKTCRKISQYPAGEITDNMVCAKDTGKDSCQGDSGGPLACPYTVNGKTIWKQLGIVSFGRGCALPQYPGVYTDVNKLSRWIARTILLGP</sequence>
<dbReference type="GO" id="GO:0005576">
    <property type="term" value="C:extracellular region"/>
    <property type="evidence" value="ECO:0007669"/>
    <property type="project" value="UniProtKB-SubCell"/>
</dbReference>
<evidence type="ECO:0000256" key="8">
    <source>
        <dbReference type="SAM" id="SignalP"/>
    </source>
</evidence>
<dbReference type="AlphaFoldDB" id="A0A1S3HP88"/>
<proteinExistence type="predicted"/>
<keyword evidence="2" id="KW-0964">Secreted</keyword>
<dbReference type="CDD" id="cd00190">
    <property type="entry name" value="Tryp_SPc"/>
    <property type="match status" value="1"/>
</dbReference>
<feature type="domain" description="Peptidase S1" evidence="9">
    <location>
        <begin position="41"/>
        <end position="297"/>
    </location>
</feature>
<dbReference type="GeneID" id="106156581"/>
<dbReference type="Proteomes" id="UP000085678">
    <property type="component" value="Unplaced"/>
</dbReference>
<dbReference type="FunFam" id="2.40.10.10:FF:000015">
    <property type="entry name" value="Atrial natriuretic peptide-converting enzyme"/>
    <property type="match status" value="1"/>
</dbReference>
<dbReference type="RefSeq" id="XP_013387356.1">
    <property type="nucleotide sequence ID" value="XM_013531902.1"/>
</dbReference>
<dbReference type="InterPro" id="IPR018114">
    <property type="entry name" value="TRYPSIN_HIS"/>
</dbReference>
<dbReference type="InterPro" id="IPR001254">
    <property type="entry name" value="Trypsin_dom"/>
</dbReference>
<gene>
    <name evidence="11" type="primary">LOC106156581</name>
</gene>
<keyword evidence="6" id="KW-1015">Disulfide bond</keyword>
<dbReference type="GO" id="GO:0004252">
    <property type="term" value="F:serine-type endopeptidase activity"/>
    <property type="evidence" value="ECO:0007669"/>
    <property type="project" value="InterPro"/>
</dbReference>
<dbReference type="KEGG" id="lak:106156581"/>
<dbReference type="InterPro" id="IPR033116">
    <property type="entry name" value="TRYPSIN_SER"/>
</dbReference>
<protein>
    <submittedName>
        <fullName evidence="11">Transmembrane protease serine 5</fullName>
    </submittedName>
</protein>
<dbReference type="STRING" id="7574.A0A1S3HP88"/>
<evidence type="ECO:0000256" key="4">
    <source>
        <dbReference type="ARBA" id="ARBA00022801"/>
    </source>
</evidence>
<feature type="chain" id="PRO_5010277245" evidence="8">
    <location>
        <begin position="27"/>
        <end position="300"/>
    </location>
</feature>
<dbReference type="SUPFAM" id="SSF50494">
    <property type="entry name" value="Trypsin-like serine proteases"/>
    <property type="match status" value="1"/>
</dbReference>
<evidence type="ECO:0000256" key="3">
    <source>
        <dbReference type="ARBA" id="ARBA00022670"/>
    </source>
</evidence>
<comment type="subcellular location">
    <subcellularLocation>
        <location evidence="1">Secreted</location>
    </subcellularLocation>
</comment>
<dbReference type="PRINTS" id="PR00722">
    <property type="entry name" value="CHYMOTRYPSIN"/>
</dbReference>
<evidence type="ECO:0000313" key="10">
    <source>
        <dbReference type="Proteomes" id="UP000085678"/>
    </source>
</evidence>
<keyword evidence="5 7" id="KW-0720">Serine protease</keyword>
<dbReference type="InterPro" id="IPR043504">
    <property type="entry name" value="Peptidase_S1_PA_chymotrypsin"/>
</dbReference>
<dbReference type="PANTHER" id="PTHR24252">
    <property type="entry name" value="ACROSIN-RELATED"/>
    <property type="match status" value="1"/>
</dbReference>
<name>A0A1S3HP88_LINAN</name>
<dbReference type="PROSITE" id="PS00135">
    <property type="entry name" value="TRYPSIN_SER"/>
    <property type="match status" value="1"/>
</dbReference>
<keyword evidence="3 7" id="KW-0645">Protease</keyword>
<accession>A0A1S3HP88</accession>
<evidence type="ECO:0000256" key="5">
    <source>
        <dbReference type="ARBA" id="ARBA00022825"/>
    </source>
</evidence>
<evidence type="ECO:0000256" key="6">
    <source>
        <dbReference type="ARBA" id="ARBA00023157"/>
    </source>
</evidence>
<evidence type="ECO:0000259" key="9">
    <source>
        <dbReference type="PROSITE" id="PS50240"/>
    </source>
</evidence>
<organism evidence="10 11">
    <name type="scientific">Lingula anatina</name>
    <name type="common">Brachiopod</name>
    <name type="synonym">Lingula unguis</name>
    <dbReference type="NCBI Taxonomy" id="7574"/>
    <lineage>
        <taxon>Eukaryota</taxon>
        <taxon>Metazoa</taxon>
        <taxon>Spiralia</taxon>
        <taxon>Lophotrochozoa</taxon>
        <taxon>Brachiopoda</taxon>
        <taxon>Linguliformea</taxon>
        <taxon>Lingulata</taxon>
        <taxon>Lingulida</taxon>
        <taxon>Linguloidea</taxon>
        <taxon>Lingulidae</taxon>
        <taxon>Lingula</taxon>
    </lineage>
</organism>
<keyword evidence="4 7" id="KW-0378">Hydrolase</keyword>
<dbReference type="OrthoDB" id="10012881at2759"/>
<reference evidence="11" key="1">
    <citation type="submission" date="2025-08" db="UniProtKB">
        <authorList>
            <consortium name="RefSeq"/>
        </authorList>
    </citation>
    <scope>IDENTIFICATION</scope>
    <source>
        <tissue evidence="11">Gonads</tissue>
    </source>
</reference>